<dbReference type="GO" id="GO:0016020">
    <property type="term" value="C:membrane"/>
    <property type="evidence" value="ECO:0007669"/>
    <property type="project" value="UniProtKB-SubCell"/>
</dbReference>
<reference evidence="11" key="1">
    <citation type="submission" date="2019-12" db="EMBL/GenBank/DDBJ databases">
        <authorList>
            <person name="Scholes J."/>
        </authorList>
    </citation>
    <scope>NUCLEOTIDE SEQUENCE</scope>
</reference>
<accession>A0A9N7RDK1</accession>
<evidence type="ECO:0000256" key="6">
    <source>
        <dbReference type="ARBA" id="ARBA00023136"/>
    </source>
</evidence>
<feature type="domain" description="Hydroxyproline O-arabinosyltransferase-like" evidence="10">
    <location>
        <begin position="43"/>
        <end position="279"/>
    </location>
</feature>
<keyword evidence="3" id="KW-0808">Transferase</keyword>
<feature type="transmembrane region" description="Helical" evidence="8">
    <location>
        <begin position="805"/>
        <end position="827"/>
    </location>
</feature>
<proteinExistence type="predicted"/>
<organism evidence="11 12">
    <name type="scientific">Striga hermonthica</name>
    <name type="common">Purple witchweed</name>
    <name type="synonym">Buchnera hermonthica</name>
    <dbReference type="NCBI Taxonomy" id="68872"/>
    <lineage>
        <taxon>Eukaryota</taxon>
        <taxon>Viridiplantae</taxon>
        <taxon>Streptophyta</taxon>
        <taxon>Embryophyta</taxon>
        <taxon>Tracheophyta</taxon>
        <taxon>Spermatophyta</taxon>
        <taxon>Magnoliopsida</taxon>
        <taxon>eudicotyledons</taxon>
        <taxon>Gunneridae</taxon>
        <taxon>Pentapetalae</taxon>
        <taxon>asterids</taxon>
        <taxon>lamiids</taxon>
        <taxon>Lamiales</taxon>
        <taxon>Orobanchaceae</taxon>
        <taxon>Buchnereae</taxon>
        <taxon>Striga</taxon>
    </lineage>
</organism>
<dbReference type="PANTHER" id="PTHR31485">
    <property type="entry name" value="PEPTIDYL SERINE ALPHA-GALACTOSYLTRANSFERASE"/>
    <property type="match status" value="1"/>
</dbReference>
<keyword evidence="9" id="KW-0732">Signal</keyword>
<comment type="caution">
    <text evidence="11">The sequence shown here is derived from an EMBL/GenBank/DDBJ whole genome shotgun (WGS) entry which is preliminary data.</text>
</comment>
<evidence type="ECO:0000313" key="12">
    <source>
        <dbReference type="Proteomes" id="UP001153555"/>
    </source>
</evidence>
<name>A0A9N7RDK1_STRHE</name>
<keyword evidence="6 8" id="KW-0472">Membrane</keyword>
<keyword evidence="4 8" id="KW-0812">Transmembrane</keyword>
<dbReference type="GO" id="GO:0016757">
    <property type="term" value="F:glycosyltransferase activity"/>
    <property type="evidence" value="ECO:0007669"/>
    <property type="project" value="UniProtKB-KW"/>
</dbReference>
<evidence type="ECO:0000256" key="8">
    <source>
        <dbReference type="SAM" id="Phobius"/>
    </source>
</evidence>
<dbReference type="InterPro" id="IPR044845">
    <property type="entry name" value="HPAT/SRGT1-like"/>
</dbReference>
<dbReference type="PANTHER" id="PTHR31485:SF7">
    <property type="entry name" value="PEPTIDYL SERINE ALPHA-GALACTOSYLTRANSFERASE"/>
    <property type="match status" value="1"/>
</dbReference>
<feature type="domain" description="Hydroxyproline O-arabinosyltransferase-like" evidence="10">
    <location>
        <begin position="408"/>
        <end position="678"/>
    </location>
</feature>
<evidence type="ECO:0000256" key="2">
    <source>
        <dbReference type="ARBA" id="ARBA00022676"/>
    </source>
</evidence>
<comment type="subcellular location">
    <subcellularLocation>
        <location evidence="1">Membrane</location>
        <topology evidence="1">Single-pass membrane protein</topology>
    </subcellularLocation>
</comment>
<protein>
    <recommendedName>
        <fullName evidence="10">Hydroxyproline O-arabinosyltransferase-like domain-containing protein</fullName>
    </recommendedName>
</protein>
<feature type="region of interest" description="Disordered" evidence="7">
    <location>
        <begin position="716"/>
        <end position="758"/>
    </location>
</feature>
<dbReference type="InterPro" id="IPR056508">
    <property type="entry name" value="HPAT-like"/>
</dbReference>
<evidence type="ECO:0000256" key="5">
    <source>
        <dbReference type="ARBA" id="ARBA00022989"/>
    </source>
</evidence>
<keyword evidence="5 8" id="KW-1133">Transmembrane helix</keyword>
<dbReference type="AlphaFoldDB" id="A0A9N7RDK1"/>
<keyword evidence="2" id="KW-0328">Glycosyltransferase</keyword>
<dbReference type="OrthoDB" id="2015991at2759"/>
<dbReference type="Pfam" id="PF23452">
    <property type="entry name" value="HPAT"/>
    <property type="match status" value="2"/>
</dbReference>
<feature type="chain" id="PRO_5040260574" description="Hydroxyproline O-arabinosyltransferase-like domain-containing protein" evidence="9">
    <location>
        <begin position="27"/>
        <end position="850"/>
    </location>
</feature>
<evidence type="ECO:0000256" key="3">
    <source>
        <dbReference type="ARBA" id="ARBA00022679"/>
    </source>
</evidence>
<evidence type="ECO:0000256" key="9">
    <source>
        <dbReference type="SAM" id="SignalP"/>
    </source>
</evidence>
<sequence>MAVRDFLFVFAVAVAAAGLWTSVATGQESGRGAVAGTAPYRIHTLFSVECNNYFDWQTVGLMHSYRKAKQPGPITRLLSCTEEEKEGYKGMDLAPTLEVPSMSRHPKTGDWYPAINKPAGVVHWLKHSKDADNVDWVVILDADMIIRGPIIPWELGAEKGKPVAAYYGYLVGCDNVLAKLHTQHPEFCDKVGGLLAMHIDDLRALAPLWLSKTEEVRGDKDHWATNYTGDIYGTGWISEMYGYSFGAAEVGLRHKITDNLMIYPGYTPREGIEPILLHYGLPFSVGNWSFSKLDHHEDNIVYDCGRLFPEPPYPKEVKEMEADPNKRRALFLNIECMDTLNEGLLLHHAAHGCPKPKWSKYLSFLKSKTFAELTQPKQLSPKSRQMMEVTEGKKQDVGEPEKWHPKIHTIFSTECTPYFDWQTLGLVHSFHQSGQPGEITRLLSCTDEDLKEYKGHDLAPTHYVPSMSRHPLTGDWYPAINKPAAVLHWVNHVKTDAEYIVILDADMIMRGPVTPWEFNAAKGRPVSTPYDYLIGCDNELAKIHTRNPGACNKVGGVIIMHIRDLKRFAMLWLHKTEEVRADVGHWAKVFTGDIYEAGWISEMYGYSFAAAEMNLRHVISKEILIYPGYVPVPGIQYRVFHYGLEFRVGNWSFDKAKWRHMDIANKCWAKFPDPPDQSTLNRSDEDSLSRDLLSIECARSLNEALDHYYERKKCPDPNSLPAPVRRAPNPPSLSSPARKTVNHPPKSPAREVGSEVESEVITATRKMGNVEEIDPIMHLSDVKSNNSEELSQPEETNQSFTSMRFWIIGLWAFSIIGFVAVMVMMILRRKGQRKRGKGFKSKRRNTYSGP</sequence>
<evidence type="ECO:0000259" key="10">
    <source>
        <dbReference type="Pfam" id="PF23452"/>
    </source>
</evidence>
<evidence type="ECO:0000256" key="4">
    <source>
        <dbReference type="ARBA" id="ARBA00022692"/>
    </source>
</evidence>
<feature type="signal peptide" evidence="9">
    <location>
        <begin position="1"/>
        <end position="26"/>
    </location>
</feature>
<dbReference type="EMBL" id="CACSLK010024742">
    <property type="protein sequence ID" value="CAA0824515.1"/>
    <property type="molecule type" value="Genomic_DNA"/>
</dbReference>
<keyword evidence="12" id="KW-1185">Reference proteome</keyword>
<evidence type="ECO:0000313" key="11">
    <source>
        <dbReference type="EMBL" id="CAA0824515.1"/>
    </source>
</evidence>
<gene>
    <name evidence="11" type="ORF">SHERM_21456</name>
</gene>
<dbReference type="Proteomes" id="UP001153555">
    <property type="component" value="Unassembled WGS sequence"/>
</dbReference>
<evidence type="ECO:0000256" key="1">
    <source>
        <dbReference type="ARBA" id="ARBA00004167"/>
    </source>
</evidence>
<evidence type="ECO:0000256" key="7">
    <source>
        <dbReference type="SAM" id="MobiDB-lite"/>
    </source>
</evidence>